<gene>
    <name evidence="2" type="ORF">GTH23_19305</name>
    <name evidence="1" type="ORF">I4901_16600</name>
</gene>
<dbReference type="InterPro" id="IPR035093">
    <property type="entry name" value="RelE/ParE_toxin_dom_sf"/>
</dbReference>
<evidence type="ECO:0000313" key="4">
    <source>
        <dbReference type="Proteomes" id="UP000612266"/>
    </source>
</evidence>
<organism evidence="1 4">
    <name type="scientific">Proteus terrae subsp. cibarius</name>
    <dbReference type="NCBI Taxonomy" id="626774"/>
    <lineage>
        <taxon>Bacteria</taxon>
        <taxon>Pseudomonadati</taxon>
        <taxon>Pseudomonadota</taxon>
        <taxon>Gammaproteobacteria</taxon>
        <taxon>Enterobacterales</taxon>
        <taxon>Morganellaceae</taxon>
        <taxon>Proteus</taxon>
    </lineage>
</organism>
<dbReference type="GeneID" id="57334292"/>
<reference evidence="2 3" key="1">
    <citation type="submission" date="2020-01" db="EMBL/GenBank/DDBJ databases">
        <title>The genomic epidemiology of tigecycline resistance gene tet(X) variants in a swine farm in China.</title>
        <authorList>
            <person name="Peng K."/>
            <person name="Li R."/>
        </authorList>
    </citation>
    <scope>NUCLEOTIDE SEQUENCE [LARGE SCALE GENOMIC DNA]</scope>
    <source>
        <strain evidence="2 3">ZF1</strain>
    </source>
</reference>
<dbReference type="Proteomes" id="UP000501338">
    <property type="component" value="Chromosome"/>
</dbReference>
<dbReference type="InterPro" id="IPR021679">
    <property type="entry name" value="Toxin_endonuclease_YhaV"/>
</dbReference>
<dbReference type="RefSeq" id="WP_075673429.1">
    <property type="nucleotide sequence ID" value="NZ_CP045008.1"/>
</dbReference>
<keyword evidence="3" id="KW-1185">Reference proteome</keyword>
<accession>A0A6I6FUM6</accession>
<name>A0A6I6FUM6_9GAMM</name>
<protein>
    <submittedName>
        <fullName evidence="2">Toxin YhaV</fullName>
    </submittedName>
    <submittedName>
        <fullName evidence="1">Type II toxin-antitoxin system YhaV family toxin</fullName>
    </submittedName>
</protein>
<dbReference type="Proteomes" id="UP000612266">
    <property type="component" value="Unassembled WGS sequence"/>
</dbReference>
<evidence type="ECO:0000313" key="1">
    <source>
        <dbReference type="EMBL" id="MBG2915988.1"/>
    </source>
</evidence>
<evidence type="ECO:0000313" key="3">
    <source>
        <dbReference type="Proteomes" id="UP000501338"/>
    </source>
</evidence>
<dbReference type="EMBL" id="JADSJR010000030">
    <property type="protein sequence ID" value="MBG2915988.1"/>
    <property type="molecule type" value="Genomic_DNA"/>
</dbReference>
<reference evidence="1" key="2">
    <citation type="submission" date="2020-11" db="EMBL/GenBank/DDBJ databases">
        <title>Enhanced detection system for hospital associated transmission using whole genome sequencing surveillance.</title>
        <authorList>
            <person name="Harrison L.H."/>
            <person name="Van Tyne D."/>
            <person name="Marsh J.W."/>
            <person name="Griffith M.P."/>
            <person name="Snyder D.J."/>
            <person name="Cooper V.S."/>
            <person name="Mustapha M."/>
        </authorList>
    </citation>
    <scope>NUCLEOTIDE SEQUENCE</scope>
    <source>
        <strain evidence="1">PR00070</strain>
    </source>
</reference>
<dbReference type="GO" id="GO:0110001">
    <property type="term" value="C:toxin-antitoxin complex"/>
    <property type="evidence" value="ECO:0007669"/>
    <property type="project" value="InterPro"/>
</dbReference>
<dbReference type="GO" id="GO:0004540">
    <property type="term" value="F:RNA nuclease activity"/>
    <property type="evidence" value="ECO:0007669"/>
    <property type="project" value="InterPro"/>
</dbReference>
<dbReference type="AlphaFoldDB" id="A0A6I6FUM6"/>
<dbReference type="Gene3D" id="3.30.2310.20">
    <property type="entry name" value="RelE-like"/>
    <property type="match status" value="1"/>
</dbReference>
<proteinExistence type="predicted"/>
<evidence type="ECO:0000313" key="2">
    <source>
        <dbReference type="EMBL" id="QIF92035.1"/>
    </source>
</evidence>
<dbReference type="Pfam" id="PF11663">
    <property type="entry name" value="Toxin_YhaV"/>
    <property type="match status" value="1"/>
</dbReference>
<sequence>MDFPTDLNGWTIYAHPCFKQQYDELLQKVEALKKKYPEDYQKKADTKIFAHVLKSIVNITNDPRAPEFRLGNTLGEENKNWSRIKLVNGRYRLFFRFSFKEKIIILAWINDNDTLRTYGNKTDAYRVFEKKLKKGHPPKNWNDLFSDCINEADCQDP</sequence>
<dbReference type="EMBL" id="CP047340">
    <property type="protein sequence ID" value="QIF92035.1"/>
    <property type="molecule type" value="Genomic_DNA"/>
</dbReference>